<organism evidence="6 7">
    <name type="scientific">Maioricimonas rarisocia</name>
    <dbReference type="NCBI Taxonomy" id="2528026"/>
    <lineage>
        <taxon>Bacteria</taxon>
        <taxon>Pseudomonadati</taxon>
        <taxon>Planctomycetota</taxon>
        <taxon>Planctomycetia</taxon>
        <taxon>Planctomycetales</taxon>
        <taxon>Planctomycetaceae</taxon>
        <taxon>Maioricimonas</taxon>
    </lineage>
</organism>
<evidence type="ECO:0000256" key="1">
    <source>
        <dbReference type="ARBA" id="ARBA00004196"/>
    </source>
</evidence>
<dbReference type="GO" id="GO:0030313">
    <property type="term" value="C:cell envelope"/>
    <property type="evidence" value="ECO:0007669"/>
    <property type="project" value="UniProtKB-SubCell"/>
</dbReference>
<dbReference type="AlphaFoldDB" id="A0A517ZF87"/>
<comment type="subcellular location">
    <subcellularLocation>
        <location evidence="1">Cell envelope</location>
    </subcellularLocation>
</comment>
<dbReference type="Gene3D" id="2.40.30.170">
    <property type="match status" value="1"/>
</dbReference>
<feature type="domain" description="Multidrug resistance protein MdtA-like C-terminal permuted SH3" evidence="5">
    <location>
        <begin position="417"/>
        <end position="476"/>
    </location>
</feature>
<protein>
    <submittedName>
        <fullName evidence="6">Macrolide transporter subunit MacA</fullName>
    </submittedName>
</protein>
<feature type="chain" id="PRO_5021785171" evidence="4">
    <location>
        <begin position="26"/>
        <end position="480"/>
    </location>
</feature>
<dbReference type="RefSeq" id="WP_145372368.1">
    <property type="nucleotide sequence ID" value="NZ_CP036275.1"/>
</dbReference>
<evidence type="ECO:0000259" key="5">
    <source>
        <dbReference type="Pfam" id="PF25967"/>
    </source>
</evidence>
<feature type="coiled-coil region" evidence="3">
    <location>
        <begin position="254"/>
        <end position="288"/>
    </location>
</feature>
<evidence type="ECO:0000313" key="6">
    <source>
        <dbReference type="EMBL" id="QDU41157.1"/>
    </source>
</evidence>
<dbReference type="OrthoDB" id="243506at2"/>
<proteinExistence type="predicted"/>
<dbReference type="KEGG" id="mri:Mal4_55220"/>
<feature type="signal peptide" evidence="4">
    <location>
        <begin position="1"/>
        <end position="25"/>
    </location>
</feature>
<name>A0A517ZF87_9PLAN</name>
<keyword evidence="4" id="KW-0732">Signal</keyword>
<reference evidence="6 7" key="1">
    <citation type="submission" date="2019-02" db="EMBL/GenBank/DDBJ databases">
        <title>Deep-cultivation of Planctomycetes and their phenomic and genomic characterization uncovers novel biology.</title>
        <authorList>
            <person name="Wiegand S."/>
            <person name="Jogler M."/>
            <person name="Boedeker C."/>
            <person name="Pinto D."/>
            <person name="Vollmers J."/>
            <person name="Rivas-Marin E."/>
            <person name="Kohn T."/>
            <person name="Peeters S.H."/>
            <person name="Heuer A."/>
            <person name="Rast P."/>
            <person name="Oberbeckmann S."/>
            <person name="Bunk B."/>
            <person name="Jeske O."/>
            <person name="Meyerdierks A."/>
            <person name="Storesund J.E."/>
            <person name="Kallscheuer N."/>
            <person name="Luecker S."/>
            <person name="Lage O.M."/>
            <person name="Pohl T."/>
            <person name="Merkel B.J."/>
            <person name="Hornburger P."/>
            <person name="Mueller R.-W."/>
            <person name="Bruemmer F."/>
            <person name="Labrenz M."/>
            <person name="Spormann A.M."/>
            <person name="Op den Camp H."/>
            <person name="Overmann J."/>
            <person name="Amann R."/>
            <person name="Jetten M.S.M."/>
            <person name="Mascher T."/>
            <person name="Medema M.H."/>
            <person name="Devos D.P."/>
            <person name="Kaster A.-K."/>
            <person name="Ovreas L."/>
            <person name="Rohde M."/>
            <person name="Galperin M.Y."/>
            <person name="Jogler C."/>
        </authorList>
    </citation>
    <scope>NUCLEOTIDE SEQUENCE [LARGE SCALE GENOMIC DNA]</scope>
    <source>
        <strain evidence="6 7">Mal4</strain>
    </source>
</reference>
<dbReference type="InterPro" id="IPR058627">
    <property type="entry name" value="MdtA-like_C"/>
</dbReference>
<evidence type="ECO:0000256" key="3">
    <source>
        <dbReference type="SAM" id="Coils"/>
    </source>
</evidence>
<gene>
    <name evidence="6" type="ORF">Mal4_55220</name>
</gene>
<keyword evidence="2 3" id="KW-0175">Coiled coil</keyword>
<dbReference type="Proteomes" id="UP000320496">
    <property type="component" value="Chromosome"/>
</dbReference>
<sequence precursor="true">MLRVRSCVTLLILLAASLAPQPAVADPPETHEVEPGPFRVTVELDGVFESQSMHEIILQPEVWSGLVAIKAVDQGTRVEEGEQVLWLDTDKIENEIRDLEFQIEQGQLSLEQKEVELATLRKSVPLDIEAAERSRRIAVDDLNYFLETDEDLRRRSAEESLLSAKYSLEYAQEELEQLEKMYRADDLTEETEEIILRRAQRDVDRRRFLLETTRARSERQTSTEIPREKVRLEEAANRSQIALTRAHTTLPAQVKTAEIELARLKHSQENLERKLADLQADLEQMTVTAPADGIVFYGSCQRGKWPEIEARAKQLRKGGTVPANTVLMTIVTPGPSVVRVDVPEKELHALLQPREGYITPDAYPDLRLQAEFTRVNAIPIKDGVFDGTVLFDFKPGKQQIFPGMNCTVTLVVFESEDALTVPKKAVFTDETITGEKHVWVVDDAGGHERRNVTTGASSDNRVQITAGLDAGDSVLLSAPE</sequence>
<dbReference type="Gene3D" id="2.40.420.20">
    <property type="match status" value="1"/>
</dbReference>
<keyword evidence="7" id="KW-1185">Reference proteome</keyword>
<evidence type="ECO:0000256" key="2">
    <source>
        <dbReference type="ARBA" id="ARBA00023054"/>
    </source>
</evidence>
<dbReference type="PANTHER" id="PTHR32347">
    <property type="entry name" value="EFFLUX SYSTEM COMPONENT YKNX-RELATED"/>
    <property type="match status" value="1"/>
</dbReference>
<accession>A0A517ZF87</accession>
<dbReference type="InterPro" id="IPR050465">
    <property type="entry name" value="UPF0194_transport"/>
</dbReference>
<dbReference type="Pfam" id="PF25967">
    <property type="entry name" value="RND-MFP_C"/>
    <property type="match status" value="1"/>
</dbReference>
<dbReference type="EMBL" id="CP036275">
    <property type="protein sequence ID" value="QDU41157.1"/>
    <property type="molecule type" value="Genomic_DNA"/>
</dbReference>
<evidence type="ECO:0000256" key="4">
    <source>
        <dbReference type="SAM" id="SignalP"/>
    </source>
</evidence>
<evidence type="ECO:0000313" key="7">
    <source>
        <dbReference type="Proteomes" id="UP000320496"/>
    </source>
</evidence>